<evidence type="ECO:0000313" key="2">
    <source>
        <dbReference type="EMBL" id="CAF4636067.1"/>
    </source>
</evidence>
<gene>
    <name evidence="1" type="ORF">GPM918_LOCUS46250</name>
    <name evidence="2" type="ORF">SRO942_LOCUS50003</name>
</gene>
<feature type="non-terminal residue" evidence="1">
    <location>
        <position position="1"/>
    </location>
</feature>
<organism evidence="1 3">
    <name type="scientific">Didymodactylos carnosus</name>
    <dbReference type="NCBI Taxonomy" id="1234261"/>
    <lineage>
        <taxon>Eukaryota</taxon>
        <taxon>Metazoa</taxon>
        <taxon>Spiralia</taxon>
        <taxon>Gnathifera</taxon>
        <taxon>Rotifera</taxon>
        <taxon>Eurotatoria</taxon>
        <taxon>Bdelloidea</taxon>
        <taxon>Philodinida</taxon>
        <taxon>Philodinidae</taxon>
        <taxon>Didymodactylos</taxon>
    </lineage>
</organism>
<accession>A0A816G3Z3</accession>
<comment type="caution">
    <text evidence="1">The sequence shown here is derived from an EMBL/GenBank/DDBJ whole genome shotgun (WGS) entry which is preliminary data.</text>
</comment>
<dbReference type="EMBL" id="CAJOBC010138184">
    <property type="protein sequence ID" value="CAF4636067.1"/>
    <property type="molecule type" value="Genomic_DNA"/>
</dbReference>
<keyword evidence="3" id="KW-1185">Reference proteome</keyword>
<dbReference type="EMBL" id="CAJNOQ010059820">
    <property type="protein sequence ID" value="CAF1669001.1"/>
    <property type="molecule type" value="Genomic_DNA"/>
</dbReference>
<dbReference type="AlphaFoldDB" id="A0A816G3Z3"/>
<evidence type="ECO:0000313" key="3">
    <source>
        <dbReference type="Proteomes" id="UP000663829"/>
    </source>
</evidence>
<name>A0A816G3Z3_9BILA</name>
<evidence type="ECO:0000313" key="1">
    <source>
        <dbReference type="EMBL" id="CAF1669001.1"/>
    </source>
</evidence>
<dbReference type="Proteomes" id="UP000663829">
    <property type="component" value="Unassembled WGS sequence"/>
</dbReference>
<proteinExistence type="predicted"/>
<protein>
    <submittedName>
        <fullName evidence="1">Uncharacterized protein</fullName>
    </submittedName>
</protein>
<dbReference type="Proteomes" id="UP000681722">
    <property type="component" value="Unassembled WGS sequence"/>
</dbReference>
<sequence>NRVNPKHLQVFDKAKTKVGTYWLSAHDSSTQDIQDSIIRPYGLCLFKQ</sequence>
<reference evidence="1" key="1">
    <citation type="submission" date="2021-02" db="EMBL/GenBank/DDBJ databases">
        <authorList>
            <person name="Nowell W R."/>
        </authorList>
    </citation>
    <scope>NUCLEOTIDE SEQUENCE</scope>
</reference>